<feature type="transmembrane region" description="Helical" evidence="5">
    <location>
        <begin position="361"/>
        <end position="380"/>
    </location>
</feature>
<proteinExistence type="predicted"/>
<feature type="transmembrane region" description="Helical" evidence="5">
    <location>
        <begin position="97"/>
        <end position="118"/>
    </location>
</feature>
<accession>A0ABT3ZLW5</accession>
<dbReference type="InterPro" id="IPR021797">
    <property type="entry name" value="Wzy_C_2"/>
</dbReference>
<feature type="transmembrane region" description="Helical" evidence="5">
    <location>
        <begin position="72"/>
        <end position="91"/>
    </location>
</feature>
<dbReference type="PANTHER" id="PTHR37422">
    <property type="entry name" value="TEICHURONIC ACID BIOSYNTHESIS PROTEIN TUAE"/>
    <property type="match status" value="1"/>
</dbReference>
<evidence type="ECO:0000259" key="6">
    <source>
        <dbReference type="Pfam" id="PF04932"/>
    </source>
</evidence>
<feature type="transmembrane region" description="Helical" evidence="5">
    <location>
        <begin position="179"/>
        <end position="197"/>
    </location>
</feature>
<feature type="transmembrane region" description="Helical" evidence="5">
    <location>
        <begin position="204"/>
        <end position="222"/>
    </location>
</feature>
<comment type="subcellular location">
    <subcellularLocation>
        <location evidence="1">Membrane</location>
        <topology evidence="1">Multi-pass membrane protein</topology>
    </subcellularLocation>
</comment>
<evidence type="ECO:0000256" key="1">
    <source>
        <dbReference type="ARBA" id="ARBA00004141"/>
    </source>
</evidence>
<evidence type="ECO:0000256" key="4">
    <source>
        <dbReference type="ARBA" id="ARBA00023136"/>
    </source>
</evidence>
<name>A0ABT3ZLW5_9BURK</name>
<feature type="transmembrane region" description="Helical" evidence="5">
    <location>
        <begin position="387"/>
        <end position="404"/>
    </location>
</feature>
<protein>
    <submittedName>
        <fullName evidence="9">Wzy polymerase domain-containing protein</fullName>
    </submittedName>
</protein>
<feature type="domain" description="Protein glycosylation ligase" evidence="8">
    <location>
        <begin position="172"/>
        <end position="196"/>
    </location>
</feature>
<evidence type="ECO:0000256" key="2">
    <source>
        <dbReference type="ARBA" id="ARBA00022692"/>
    </source>
</evidence>
<feature type="transmembrane region" description="Helical" evidence="5">
    <location>
        <begin position="410"/>
        <end position="426"/>
    </location>
</feature>
<dbReference type="InterPro" id="IPR031726">
    <property type="entry name" value="PglL_A"/>
</dbReference>
<dbReference type="Proteomes" id="UP001082899">
    <property type="component" value="Unassembled WGS sequence"/>
</dbReference>
<dbReference type="Pfam" id="PF04932">
    <property type="entry name" value="Wzy_C"/>
    <property type="match status" value="1"/>
</dbReference>
<keyword evidence="10" id="KW-1185">Reference proteome</keyword>
<comment type="caution">
    <text evidence="9">The sequence shown here is derived from an EMBL/GenBank/DDBJ whole genome shotgun (WGS) entry which is preliminary data.</text>
</comment>
<keyword evidence="2 5" id="KW-0812">Transmembrane</keyword>
<evidence type="ECO:0000256" key="3">
    <source>
        <dbReference type="ARBA" id="ARBA00022989"/>
    </source>
</evidence>
<evidence type="ECO:0000313" key="10">
    <source>
        <dbReference type="Proteomes" id="UP001082899"/>
    </source>
</evidence>
<dbReference type="InterPro" id="IPR007016">
    <property type="entry name" value="O-antigen_ligase-rel_domated"/>
</dbReference>
<gene>
    <name evidence="9" type="ORF">OVY01_09660</name>
</gene>
<evidence type="ECO:0000259" key="8">
    <source>
        <dbReference type="Pfam" id="PF15864"/>
    </source>
</evidence>
<feature type="transmembrane region" description="Helical" evidence="5">
    <location>
        <begin position="41"/>
        <end position="60"/>
    </location>
</feature>
<feature type="domain" description="O-antigen ligase-related" evidence="6">
    <location>
        <begin position="210"/>
        <end position="367"/>
    </location>
</feature>
<keyword evidence="3 5" id="KW-1133">Transmembrane helix</keyword>
<feature type="transmembrane region" description="Helical" evidence="5">
    <location>
        <begin position="228"/>
        <end position="248"/>
    </location>
</feature>
<dbReference type="Pfam" id="PF15864">
    <property type="entry name" value="PglL_A"/>
    <property type="match status" value="1"/>
</dbReference>
<dbReference type="InterPro" id="IPR051533">
    <property type="entry name" value="WaaL-like"/>
</dbReference>
<keyword evidence="4 5" id="KW-0472">Membrane</keyword>
<feature type="domain" description="Virulence factor membrane-bound polymerase C-terminal" evidence="7">
    <location>
        <begin position="390"/>
        <end position="555"/>
    </location>
</feature>
<evidence type="ECO:0000313" key="9">
    <source>
        <dbReference type="EMBL" id="MCY0387496.1"/>
    </source>
</evidence>
<feature type="transmembrane region" description="Helical" evidence="5">
    <location>
        <begin position="130"/>
        <end position="150"/>
    </location>
</feature>
<feature type="transmembrane region" description="Helical" evidence="5">
    <location>
        <begin position="260"/>
        <end position="277"/>
    </location>
</feature>
<feature type="transmembrane region" description="Helical" evidence="5">
    <location>
        <begin position="438"/>
        <end position="456"/>
    </location>
</feature>
<evidence type="ECO:0000259" key="7">
    <source>
        <dbReference type="Pfam" id="PF11846"/>
    </source>
</evidence>
<dbReference type="PANTHER" id="PTHR37422:SF21">
    <property type="entry name" value="EXOQ-LIKE PROTEIN"/>
    <property type="match status" value="1"/>
</dbReference>
<dbReference type="EMBL" id="JAPMXC010000001">
    <property type="protein sequence ID" value="MCY0387496.1"/>
    <property type="molecule type" value="Genomic_DNA"/>
</dbReference>
<organism evidence="9 10">
    <name type="scientific">Robbsia betulipollinis</name>
    <dbReference type="NCBI Taxonomy" id="2981849"/>
    <lineage>
        <taxon>Bacteria</taxon>
        <taxon>Pseudomonadati</taxon>
        <taxon>Pseudomonadota</taxon>
        <taxon>Betaproteobacteria</taxon>
        <taxon>Burkholderiales</taxon>
        <taxon>Burkholderiaceae</taxon>
        <taxon>Robbsia</taxon>
    </lineage>
</organism>
<reference evidence="9" key="1">
    <citation type="submission" date="2022-11" db="EMBL/GenBank/DDBJ databases">
        <title>Robbsia betulipollinis sp. nov., isolated from pollen of birch (Betula pendula).</title>
        <authorList>
            <person name="Shi H."/>
            <person name="Ambika Manirajan B."/>
            <person name="Ratering S."/>
            <person name="Geissler-Plaum R."/>
            <person name="Schnell S."/>
        </authorList>
    </citation>
    <scope>NUCLEOTIDE SEQUENCE</scope>
    <source>
        <strain evidence="9">Bb-Pol-6</strain>
    </source>
</reference>
<dbReference type="RefSeq" id="WP_267847234.1">
    <property type="nucleotide sequence ID" value="NZ_JAPMXC010000001.1"/>
</dbReference>
<dbReference type="Pfam" id="PF11846">
    <property type="entry name" value="Wzy_C_2"/>
    <property type="match status" value="1"/>
</dbReference>
<sequence>MPTLSPRNTSIFLFALLVLAWTVPYAVVAHTYPVPTFYAEYVAYGLFVLIGATVGVLAAGSPILRRAASPRVAVVPLAFAAVLVVQTLLLPTQQPSMNLLGAGSLLIAALAVHAGYWTGRLQLGEDALRWIAWGLIAGGLFALFCQVVQLCHAEARFAPFVVSYGVLADRRPFGNMAQANHLATYIAFAFAAAVYLVQSRRLPLAVWIVLAALYSIGLALTVSRTPWLQTAVIFVVGLAMAWSDARTAILVRGWQKSRRWLVPVLTVLIFCAMNLLVRRLNGNFGLHLAESAADRFKDAGQISPRLALWEYGWTMFKTHPWLGVGWGEFPRFQYQLVQQLGRVEIANNSHDIVVDVLAKTGLIGAGIVALGLGFWLWRVLRAPLSTVRLFALCLLAILAVHALVEYPQQYLFFLLPAAFLIGLLETESMVRLPTRATAVGYAGVTLAGILMAYPVLADYHRAEKLYYGNRPEQEYRAAPATIFGAWGEFGLSTLLQLDSNGLANKLAMHRKAIALLPGEVVLRRYAVLRALDGDLPGALDQVARLKIFAEALHDWPAQLGLLYKLCETRPALDDFKTQLKARYGMPAPAVAADPDDDDDDGDN</sequence>
<evidence type="ECO:0000256" key="5">
    <source>
        <dbReference type="SAM" id="Phobius"/>
    </source>
</evidence>